<sequence>MFYCFLKYNNFLLIDTAYTVSQISNRMKHLILASIIFTMIYSSLTAQEKASNDLFKGLSQPFSYQEMIVPFGLEVSFHKTSHLLFKSPIRYVDLGSNNIIAGKAKQAENVLRIKANKEYFDTETSLTVICADGSFYAFNVKYVDEPEKLNIDMNEVVLKDAQVQPNKQTVFFEELGNESPRWVDLVMRTIYNNNDTHIRHIGAKKARIQFRLKGLYVEKGLLYFHTELKNRSKTPFEIDFISFKIIDKKLLKQTAIQEVPLSPVRVFHSMDKVDKKSKERTIFCLGKITLPNDKLLEVSVFEKNGGRHQTFLLESKDWDKARTIENLQLRWK</sequence>
<name>A0A238U5E1_9FLAO</name>
<dbReference type="EMBL" id="LT899436">
    <property type="protein sequence ID" value="SNR14429.1"/>
    <property type="molecule type" value="Genomic_DNA"/>
</dbReference>
<dbReference type="NCBIfam" id="TIGR03780">
    <property type="entry name" value="Bac_Flav_CT_N"/>
    <property type="match status" value="1"/>
</dbReference>
<dbReference type="InterPro" id="IPR022298">
    <property type="entry name" value="Conjug_transposon_TraN"/>
</dbReference>
<dbReference type="AlphaFoldDB" id="A0A238U5E1"/>
<dbReference type="Pfam" id="PF13595">
    <property type="entry name" value="DUF4138"/>
    <property type="match status" value="1"/>
</dbReference>
<evidence type="ECO:0000313" key="1">
    <source>
        <dbReference type="EMBL" id="SNR14429.1"/>
    </source>
</evidence>
<proteinExistence type="predicted"/>
<organism evidence="1 2">
    <name type="scientific">Tenacibaculum jejuense</name>
    <dbReference type="NCBI Taxonomy" id="584609"/>
    <lineage>
        <taxon>Bacteria</taxon>
        <taxon>Pseudomonadati</taxon>
        <taxon>Bacteroidota</taxon>
        <taxon>Flavobacteriia</taxon>
        <taxon>Flavobacteriales</taxon>
        <taxon>Flavobacteriaceae</taxon>
        <taxon>Tenacibaculum</taxon>
    </lineage>
</organism>
<dbReference type="KEGG" id="tje:TJEJU_0651"/>
<dbReference type="OrthoDB" id="1038500at2"/>
<accession>A0A238U5E1</accession>
<gene>
    <name evidence="1" type="primary">traN</name>
    <name evidence="1" type="ORF">TJEJU_0651</name>
</gene>
<reference evidence="1 2" key="1">
    <citation type="submission" date="2017-07" db="EMBL/GenBank/DDBJ databases">
        <authorList>
            <person name="Sun Z.S."/>
            <person name="Albrecht U."/>
            <person name="Echele G."/>
            <person name="Lee C.C."/>
        </authorList>
    </citation>
    <scope>NUCLEOTIDE SEQUENCE [LARGE SCALE GENOMIC DNA]</scope>
    <source>
        <strain evidence="2">type strain: KCTC 22618</strain>
    </source>
</reference>
<keyword evidence="2" id="KW-1185">Reference proteome</keyword>
<protein>
    <submittedName>
        <fullName evidence="1">Conjugative transposon protein TraN</fullName>
    </submittedName>
</protein>
<evidence type="ECO:0000313" key="2">
    <source>
        <dbReference type="Proteomes" id="UP000215214"/>
    </source>
</evidence>
<dbReference type="Proteomes" id="UP000215214">
    <property type="component" value="Chromosome TJEJU"/>
</dbReference>